<proteinExistence type="predicted"/>
<feature type="region of interest" description="Disordered" evidence="1">
    <location>
        <begin position="1"/>
        <end position="30"/>
    </location>
</feature>
<evidence type="ECO:0000313" key="3">
    <source>
        <dbReference type="Proteomes" id="UP000800041"/>
    </source>
</evidence>
<evidence type="ECO:0000256" key="1">
    <source>
        <dbReference type="SAM" id="MobiDB-lite"/>
    </source>
</evidence>
<name>A0A6G1H5R7_9PEZI</name>
<accession>A0A6G1H5R7</accession>
<sequence length="58" mass="5979">MPVPCSPPAEAHAQRGSDASTRLNTSQSYPSPRVRYACADPGIIALCCNMCSGATAVP</sequence>
<feature type="compositionally biased region" description="Polar residues" evidence="1">
    <location>
        <begin position="17"/>
        <end position="30"/>
    </location>
</feature>
<dbReference type="EMBL" id="ML977148">
    <property type="protein sequence ID" value="KAF1988566.1"/>
    <property type="molecule type" value="Genomic_DNA"/>
</dbReference>
<protein>
    <submittedName>
        <fullName evidence="2">Uncharacterized protein</fullName>
    </submittedName>
</protein>
<dbReference type="Proteomes" id="UP000800041">
    <property type="component" value="Unassembled WGS sequence"/>
</dbReference>
<evidence type="ECO:0000313" key="2">
    <source>
        <dbReference type="EMBL" id="KAF1988566.1"/>
    </source>
</evidence>
<keyword evidence="3" id="KW-1185">Reference proteome</keyword>
<gene>
    <name evidence="2" type="ORF">K402DRAFT_391793</name>
</gene>
<organism evidence="2 3">
    <name type="scientific">Aulographum hederae CBS 113979</name>
    <dbReference type="NCBI Taxonomy" id="1176131"/>
    <lineage>
        <taxon>Eukaryota</taxon>
        <taxon>Fungi</taxon>
        <taxon>Dikarya</taxon>
        <taxon>Ascomycota</taxon>
        <taxon>Pezizomycotina</taxon>
        <taxon>Dothideomycetes</taxon>
        <taxon>Pleosporomycetidae</taxon>
        <taxon>Aulographales</taxon>
        <taxon>Aulographaceae</taxon>
    </lineage>
</organism>
<reference evidence="2" key="1">
    <citation type="journal article" date="2020" name="Stud. Mycol.">
        <title>101 Dothideomycetes genomes: a test case for predicting lifestyles and emergence of pathogens.</title>
        <authorList>
            <person name="Haridas S."/>
            <person name="Albert R."/>
            <person name="Binder M."/>
            <person name="Bloem J."/>
            <person name="Labutti K."/>
            <person name="Salamov A."/>
            <person name="Andreopoulos B."/>
            <person name="Baker S."/>
            <person name="Barry K."/>
            <person name="Bills G."/>
            <person name="Bluhm B."/>
            <person name="Cannon C."/>
            <person name="Castanera R."/>
            <person name="Culley D."/>
            <person name="Daum C."/>
            <person name="Ezra D."/>
            <person name="Gonzalez J."/>
            <person name="Henrissat B."/>
            <person name="Kuo A."/>
            <person name="Liang C."/>
            <person name="Lipzen A."/>
            <person name="Lutzoni F."/>
            <person name="Magnuson J."/>
            <person name="Mondo S."/>
            <person name="Nolan M."/>
            <person name="Ohm R."/>
            <person name="Pangilinan J."/>
            <person name="Park H.-J."/>
            <person name="Ramirez L."/>
            <person name="Alfaro M."/>
            <person name="Sun H."/>
            <person name="Tritt A."/>
            <person name="Yoshinaga Y."/>
            <person name="Zwiers L.-H."/>
            <person name="Turgeon B."/>
            <person name="Goodwin S."/>
            <person name="Spatafora J."/>
            <person name="Crous P."/>
            <person name="Grigoriev I."/>
        </authorList>
    </citation>
    <scope>NUCLEOTIDE SEQUENCE</scope>
    <source>
        <strain evidence="2">CBS 113979</strain>
    </source>
</reference>
<dbReference type="AlphaFoldDB" id="A0A6G1H5R7"/>